<reference evidence="1" key="1">
    <citation type="submission" date="2020-03" db="EMBL/GenBank/DDBJ databases">
        <authorList>
            <person name="Weist P."/>
        </authorList>
    </citation>
    <scope>NUCLEOTIDE SEQUENCE</scope>
</reference>
<gene>
    <name evidence="1" type="ORF">PLEPLA_LOCUS43950</name>
</gene>
<dbReference type="EMBL" id="CADEAL010004289">
    <property type="protein sequence ID" value="CAB1456169.1"/>
    <property type="molecule type" value="Genomic_DNA"/>
</dbReference>
<name>A0A9N7VSS7_PLEPL</name>
<keyword evidence="2" id="KW-1185">Reference proteome</keyword>
<organism evidence="1 2">
    <name type="scientific">Pleuronectes platessa</name>
    <name type="common">European plaice</name>
    <dbReference type="NCBI Taxonomy" id="8262"/>
    <lineage>
        <taxon>Eukaryota</taxon>
        <taxon>Metazoa</taxon>
        <taxon>Chordata</taxon>
        <taxon>Craniata</taxon>
        <taxon>Vertebrata</taxon>
        <taxon>Euteleostomi</taxon>
        <taxon>Actinopterygii</taxon>
        <taxon>Neopterygii</taxon>
        <taxon>Teleostei</taxon>
        <taxon>Neoteleostei</taxon>
        <taxon>Acanthomorphata</taxon>
        <taxon>Carangaria</taxon>
        <taxon>Pleuronectiformes</taxon>
        <taxon>Pleuronectoidei</taxon>
        <taxon>Pleuronectidae</taxon>
        <taxon>Pleuronectes</taxon>
    </lineage>
</organism>
<sequence>MPLRMRPVSLGWMSAFNPSPWFSTPIPVYGLYPGTDIDLIPPNTQNAPSAAVLIQAAKGTMIGGHMHLPEENFSAELRKDKDKTKTRIMWLHSQL</sequence>
<accession>A0A9N7VSS7</accession>
<proteinExistence type="predicted"/>
<evidence type="ECO:0000313" key="1">
    <source>
        <dbReference type="EMBL" id="CAB1456169.1"/>
    </source>
</evidence>
<comment type="caution">
    <text evidence="1">The sequence shown here is derived from an EMBL/GenBank/DDBJ whole genome shotgun (WGS) entry which is preliminary data.</text>
</comment>
<protein>
    <submittedName>
        <fullName evidence="1">Uncharacterized protein</fullName>
    </submittedName>
</protein>
<dbReference type="Proteomes" id="UP001153269">
    <property type="component" value="Unassembled WGS sequence"/>
</dbReference>
<dbReference type="AlphaFoldDB" id="A0A9N7VSS7"/>
<evidence type="ECO:0000313" key="2">
    <source>
        <dbReference type="Proteomes" id="UP001153269"/>
    </source>
</evidence>